<dbReference type="STRING" id="1513793.SAMN06296036_1265"/>
<sequence>MGLGIIAATLFAGLSAADFTITIGEMATQGSFIDPHINDRRQVLSEKYEKALSLQDEFIDTLRSTQRQVQATSISIQSNRQILQNVEDVFSYIPETVVEDLESPEFTVHQEVLDYIVGSPQVLLDSFPKEDLNKYFRKTRTFAFHLNQIALEHLGFDDLSLQGKQMIAPTGALKRPINISNLKVLSASLKTRMNAAISVASIATQIHASVKRRQEIDATIKGLQNVIDLLEGRLEPNSQDYKIEVDEDYDKVIINLPELHQLQITIQGIRNWDLEVYHEMADFFFQSHQEDGDKLLINSSQGNIKSNLFYSIFLQISKDGAITSADQITWVKMKGQQSILVPLLIDANLDLILLSTTANDSTISAKDITRIVQACQSLGDLGMDVVYDHLLDTFGIQNEIADQVILSDLGGQCK</sequence>
<evidence type="ECO:0000313" key="2">
    <source>
        <dbReference type="Proteomes" id="UP000192907"/>
    </source>
</evidence>
<name>A0A1Y6CQE9_9BACT</name>
<dbReference type="EMBL" id="FWZT01000026">
    <property type="protein sequence ID" value="SMF71004.1"/>
    <property type="molecule type" value="Genomic_DNA"/>
</dbReference>
<accession>A0A1Y6CQE9</accession>
<protein>
    <submittedName>
        <fullName evidence="1">Uncharacterized protein</fullName>
    </submittedName>
</protein>
<dbReference type="Proteomes" id="UP000192907">
    <property type="component" value="Unassembled WGS sequence"/>
</dbReference>
<dbReference type="RefSeq" id="WP_132324339.1">
    <property type="nucleotide sequence ID" value="NZ_FWZT01000026.1"/>
</dbReference>
<proteinExistence type="predicted"/>
<organism evidence="1 2">
    <name type="scientific">Pseudobacteriovorax antillogorgiicola</name>
    <dbReference type="NCBI Taxonomy" id="1513793"/>
    <lineage>
        <taxon>Bacteria</taxon>
        <taxon>Pseudomonadati</taxon>
        <taxon>Bdellovibrionota</taxon>
        <taxon>Oligoflexia</taxon>
        <taxon>Oligoflexales</taxon>
        <taxon>Pseudobacteriovoracaceae</taxon>
        <taxon>Pseudobacteriovorax</taxon>
    </lineage>
</organism>
<gene>
    <name evidence="1" type="ORF">SAMN06296036_1265</name>
</gene>
<evidence type="ECO:0000313" key="1">
    <source>
        <dbReference type="EMBL" id="SMF71004.1"/>
    </source>
</evidence>
<dbReference type="AlphaFoldDB" id="A0A1Y6CQE9"/>
<reference evidence="2" key="1">
    <citation type="submission" date="2017-04" db="EMBL/GenBank/DDBJ databases">
        <authorList>
            <person name="Varghese N."/>
            <person name="Submissions S."/>
        </authorList>
    </citation>
    <scope>NUCLEOTIDE SEQUENCE [LARGE SCALE GENOMIC DNA]</scope>
    <source>
        <strain evidence="2">RKEM611</strain>
    </source>
</reference>
<keyword evidence="2" id="KW-1185">Reference proteome</keyword>